<dbReference type="Pfam" id="PF01312">
    <property type="entry name" value="Bac_export_2"/>
    <property type="match status" value="1"/>
</dbReference>
<dbReference type="Gene3D" id="3.40.1690.10">
    <property type="entry name" value="secretion proteins EscU"/>
    <property type="match status" value="1"/>
</dbReference>
<feature type="transmembrane region" description="Helical" evidence="3">
    <location>
        <begin position="94"/>
        <end position="115"/>
    </location>
</feature>
<dbReference type="SUPFAM" id="SSF160544">
    <property type="entry name" value="EscU C-terminal domain-like"/>
    <property type="match status" value="1"/>
</dbReference>
<evidence type="ECO:0000256" key="1">
    <source>
        <dbReference type="ARBA" id="ARBA00010690"/>
    </source>
</evidence>
<feature type="transmembrane region" description="Helical" evidence="3">
    <location>
        <begin position="33"/>
        <end position="57"/>
    </location>
</feature>
<organism evidence="4 5">
    <name type="scientific">Paragemmobacter kunshanensis</name>
    <dbReference type="NCBI Taxonomy" id="2583234"/>
    <lineage>
        <taxon>Bacteria</taxon>
        <taxon>Pseudomonadati</taxon>
        <taxon>Pseudomonadota</taxon>
        <taxon>Alphaproteobacteria</taxon>
        <taxon>Rhodobacterales</taxon>
        <taxon>Paracoccaceae</taxon>
        <taxon>Paragemmobacter</taxon>
    </lineage>
</organism>
<keyword evidence="3" id="KW-1133">Transmembrane helix</keyword>
<reference evidence="4 5" key="1">
    <citation type="submission" date="2020-02" db="EMBL/GenBank/DDBJ databases">
        <title>Rhodobacter translucens sp. nov., a novel bacterium isolated from activated sludge.</title>
        <authorList>
            <person name="Liu J."/>
        </authorList>
    </citation>
    <scope>NUCLEOTIDE SEQUENCE [LARGE SCALE GENOMIC DNA]</scope>
    <source>
        <strain evidence="4 5">HX-7-19</strain>
    </source>
</reference>
<keyword evidence="5" id="KW-1185">Reference proteome</keyword>
<dbReference type="PANTHER" id="PTHR30531">
    <property type="entry name" value="FLAGELLAR BIOSYNTHETIC PROTEIN FLHB"/>
    <property type="match status" value="1"/>
</dbReference>
<feature type="compositionally biased region" description="Basic and acidic residues" evidence="2">
    <location>
        <begin position="7"/>
        <end position="25"/>
    </location>
</feature>
<feature type="transmembrane region" description="Helical" evidence="3">
    <location>
        <begin position="189"/>
        <end position="212"/>
    </location>
</feature>
<accession>A0A6M1TVI4</accession>
<dbReference type="PRINTS" id="PR00950">
    <property type="entry name" value="TYPE3IMSPROT"/>
</dbReference>
<name>A0A6M1TVI4_9RHOB</name>
<dbReference type="Proteomes" id="UP000474758">
    <property type="component" value="Unassembled WGS sequence"/>
</dbReference>
<evidence type="ECO:0000256" key="2">
    <source>
        <dbReference type="SAM" id="MobiDB-lite"/>
    </source>
</evidence>
<dbReference type="EMBL" id="JAALFE010000003">
    <property type="protein sequence ID" value="NGQ90042.1"/>
    <property type="molecule type" value="Genomic_DNA"/>
</dbReference>
<evidence type="ECO:0000313" key="4">
    <source>
        <dbReference type="EMBL" id="NGQ90042.1"/>
    </source>
</evidence>
<dbReference type="InterPro" id="IPR029025">
    <property type="entry name" value="T3SS_substrate_exporter_C"/>
</dbReference>
<dbReference type="PANTHER" id="PTHR30531:SF12">
    <property type="entry name" value="FLAGELLAR BIOSYNTHETIC PROTEIN FLHB"/>
    <property type="match status" value="1"/>
</dbReference>
<dbReference type="GO" id="GO:0009306">
    <property type="term" value="P:protein secretion"/>
    <property type="evidence" value="ECO:0007669"/>
    <property type="project" value="InterPro"/>
</dbReference>
<sequence length="380" mass="40495">MAEDDGAEKSQEPTQKRKDDAREDGSVLTSKEAMIFAGFAVGTGMMALAPAVMPAMLPRFSGYFAMGRVADLDGIVAARIGTAFWQVLGVAVAVAVPMVIATIAVQIVMGGLHWSPKAMGFKASRIDPLAGLKRMFSGNALVELGKAVAKVVVLGAIAWGMVGGMLPVLDRLWQLTPGAAAGVMGSAVMRLMAGLVLGLAAIAAIDVAWQVIKLRKQLMMTLQEVKEENKEQNGSPEVKGRMRQLQMQASRESSKRRRALDDVPRATAIVTNPTHFAVALRYVPGETRAPVILAMGKGPMAQEIIARGRKVGLAPVQIPLLARALYFTGDIGAEINEQLYAAVAAVLAHVYRLDRGEGSSVPDIEVPPELRFGEFGQREG</sequence>
<dbReference type="GO" id="GO:0005886">
    <property type="term" value="C:plasma membrane"/>
    <property type="evidence" value="ECO:0007669"/>
    <property type="project" value="TreeGrafter"/>
</dbReference>
<feature type="region of interest" description="Disordered" evidence="2">
    <location>
        <begin position="1"/>
        <end position="25"/>
    </location>
</feature>
<dbReference type="InterPro" id="IPR006135">
    <property type="entry name" value="T3SS_substrate_exporter"/>
</dbReference>
<comment type="caution">
    <text evidence="4">The sequence shown here is derived from an EMBL/GenBank/DDBJ whole genome shotgun (WGS) entry which is preliminary data.</text>
</comment>
<gene>
    <name evidence="4" type="ORF">G5V65_03980</name>
</gene>
<proteinExistence type="inferred from homology"/>
<dbReference type="RefSeq" id="WP_165047278.1">
    <property type="nucleotide sequence ID" value="NZ_JAALFE010000003.1"/>
</dbReference>
<evidence type="ECO:0000256" key="3">
    <source>
        <dbReference type="SAM" id="Phobius"/>
    </source>
</evidence>
<dbReference type="AlphaFoldDB" id="A0A6M1TVI4"/>
<protein>
    <submittedName>
        <fullName evidence="4">EscU/YscU/HrcU family type III secretion system export apparatus switch protein</fullName>
    </submittedName>
</protein>
<comment type="similarity">
    <text evidence="1">Belongs to the type III secretion exporter family.</text>
</comment>
<feature type="region of interest" description="Disordered" evidence="2">
    <location>
        <begin position="226"/>
        <end position="258"/>
    </location>
</feature>
<keyword evidence="3" id="KW-0812">Transmembrane</keyword>
<keyword evidence="3" id="KW-0472">Membrane</keyword>
<feature type="transmembrane region" description="Helical" evidence="3">
    <location>
        <begin position="147"/>
        <end position="169"/>
    </location>
</feature>
<evidence type="ECO:0000313" key="5">
    <source>
        <dbReference type="Proteomes" id="UP000474758"/>
    </source>
</evidence>